<dbReference type="Proteomes" id="UP001143463">
    <property type="component" value="Unassembled WGS sequence"/>
</dbReference>
<dbReference type="Gene3D" id="3.40.309.10">
    <property type="entry name" value="Aldehyde Dehydrogenase, Chain A, domain 2"/>
    <property type="match status" value="1"/>
</dbReference>
<dbReference type="FunFam" id="3.40.309.10:FF:000009">
    <property type="entry name" value="Aldehyde dehydrogenase A"/>
    <property type="match status" value="1"/>
</dbReference>
<proteinExistence type="inferred from homology"/>
<keyword evidence="2 4" id="KW-0560">Oxidoreductase</keyword>
<evidence type="ECO:0000256" key="3">
    <source>
        <dbReference type="PROSITE-ProRule" id="PRU10007"/>
    </source>
</evidence>
<dbReference type="GO" id="GO:0016620">
    <property type="term" value="F:oxidoreductase activity, acting on the aldehyde or oxo group of donors, NAD or NADP as acceptor"/>
    <property type="evidence" value="ECO:0007669"/>
    <property type="project" value="InterPro"/>
</dbReference>
<dbReference type="InterPro" id="IPR016163">
    <property type="entry name" value="Ald_DH_C"/>
</dbReference>
<comment type="caution">
    <text evidence="6">The sequence shown here is derived from an EMBL/GenBank/DDBJ whole genome shotgun (WGS) entry which is preliminary data.</text>
</comment>
<evidence type="ECO:0000313" key="7">
    <source>
        <dbReference type="Proteomes" id="UP001143463"/>
    </source>
</evidence>
<sequence>MTTFKSLGEREQTFVGGRWRAATGDRVLQIVDPSTEEVIASVRENSTADVAAAAQAARAAFDSGPWPDFEPAQRAAVLEAFAERVEARGDEIADTLVSEIGAPLTMARGSVRLATTFLRYYADLVRHYPFREDRLRQDGTTTRILREPTGPVAAIASYNSPFAVSVIKTAPALAAGCTIVLKPPPETPLAVHILGEIAAELTEAGVLPPGVLNVVVAGKEGSEALVADPAIDKITFTGSTQVGRAILATAGQRIGRVTVELGGKSAGIVLDDADLEQVVAPLVGGGTVNTGQACFGLTRVLVSERRRDELVDAMKARIETLVVGDPRDPATTTGPLAGARHLERVQGYVELARSEGARVVVGGGRPAHLAKGYFFEPTLLVDVDNSSRVAREEIFGPVISVITYRDLDEAVSLANDSIYGLGGAVFAADPERAFEVARRIRTGTVAVNGFVGSHVTTPFGGYKQSGMGKEGGVEGLEVFLEAKSVHMPT</sequence>
<evidence type="ECO:0000256" key="4">
    <source>
        <dbReference type="RuleBase" id="RU003345"/>
    </source>
</evidence>
<dbReference type="Gene3D" id="3.40.605.10">
    <property type="entry name" value="Aldehyde Dehydrogenase, Chain A, domain 1"/>
    <property type="match status" value="1"/>
</dbReference>
<dbReference type="RefSeq" id="WP_037041042.1">
    <property type="nucleotide sequence ID" value="NZ_BAAAUZ010000002.1"/>
</dbReference>
<evidence type="ECO:0000259" key="5">
    <source>
        <dbReference type="Pfam" id="PF00171"/>
    </source>
</evidence>
<dbReference type="InterPro" id="IPR016162">
    <property type="entry name" value="Ald_DH_N"/>
</dbReference>
<dbReference type="PANTHER" id="PTHR42804">
    <property type="entry name" value="ALDEHYDE DEHYDROGENASE"/>
    <property type="match status" value="1"/>
</dbReference>
<feature type="active site" evidence="3">
    <location>
        <position position="260"/>
    </location>
</feature>
<comment type="similarity">
    <text evidence="1 4">Belongs to the aldehyde dehydrogenase family.</text>
</comment>
<name>A0A9W6NVG7_9PSEU</name>
<dbReference type="PANTHER" id="PTHR42804:SF1">
    <property type="entry name" value="ALDEHYDE DEHYDROGENASE-RELATED"/>
    <property type="match status" value="1"/>
</dbReference>
<dbReference type="AlphaFoldDB" id="A0A9W6NVG7"/>
<reference evidence="6" key="2">
    <citation type="submission" date="2023-01" db="EMBL/GenBank/DDBJ databases">
        <authorList>
            <person name="Sun Q."/>
            <person name="Evtushenko L."/>
        </authorList>
    </citation>
    <scope>NUCLEOTIDE SEQUENCE</scope>
    <source>
        <strain evidence="6">VKM Ac-1069</strain>
    </source>
</reference>
<dbReference type="InterPro" id="IPR015590">
    <property type="entry name" value="Aldehyde_DH_dom"/>
</dbReference>
<protein>
    <submittedName>
        <fullName evidence="6">Aldehyde dehydrogenase</fullName>
    </submittedName>
</protein>
<gene>
    <name evidence="6" type="ORF">GCM10017577_17280</name>
</gene>
<dbReference type="CDD" id="cd07139">
    <property type="entry name" value="ALDH_AldA-Rv0768"/>
    <property type="match status" value="1"/>
</dbReference>
<dbReference type="FunFam" id="3.40.605.10:FF:000007">
    <property type="entry name" value="NAD/NADP-dependent betaine aldehyde dehydrogenase"/>
    <property type="match status" value="1"/>
</dbReference>
<organism evidence="6 7">
    <name type="scientific">Pseudonocardia halophobica</name>
    <dbReference type="NCBI Taxonomy" id="29401"/>
    <lineage>
        <taxon>Bacteria</taxon>
        <taxon>Bacillati</taxon>
        <taxon>Actinomycetota</taxon>
        <taxon>Actinomycetes</taxon>
        <taxon>Pseudonocardiales</taxon>
        <taxon>Pseudonocardiaceae</taxon>
        <taxon>Pseudonocardia</taxon>
    </lineage>
</organism>
<reference evidence="6" key="1">
    <citation type="journal article" date="2014" name="Int. J. Syst. Evol. Microbiol.">
        <title>Complete genome sequence of Corynebacterium casei LMG S-19264T (=DSM 44701T), isolated from a smear-ripened cheese.</title>
        <authorList>
            <consortium name="US DOE Joint Genome Institute (JGI-PGF)"/>
            <person name="Walter F."/>
            <person name="Albersmeier A."/>
            <person name="Kalinowski J."/>
            <person name="Ruckert C."/>
        </authorList>
    </citation>
    <scope>NUCLEOTIDE SEQUENCE</scope>
    <source>
        <strain evidence="6">VKM Ac-1069</strain>
    </source>
</reference>
<dbReference type="InterPro" id="IPR016161">
    <property type="entry name" value="Ald_DH/histidinol_DH"/>
</dbReference>
<keyword evidence="7" id="KW-1185">Reference proteome</keyword>
<evidence type="ECO:0000256" key="1">
    <source>
        <dbReference type="ARBA" id="ARBA00009986"/>
    </source>
</evidence>
<dbReference type="EMBL" id="BSFQ01000005">
    <property type="protein sequence ID" value="GLL10588.1"/>
    <property type="molecule type" value="Genomic_DNA"/>
</dbReference>
<feature type="domain" description="Aldehyde dehydrogenase" evidence="5">
    <location>
        <begin position="19"/>
        <end position="485"/>
    </location>
</feature>
<accession>A0A9W6NVG7</accession>
<dbReference type="Pfam" id="PF00171">
    <property type="entry name" value="Aldedh"/>
    <property type="match status" value="1"/>
</dbReference>
<dbReference type="InterPro" id="IPR029510">
    <property type="entry name" value="Ald_DH_CS_GLU"/>
</dbReference>
<dbReference type="SUPFAM" id="SSF53720">
    <property type="entry name" value="ALDH-like"/>
    <property type="match status" value="1"/>
</dbReference>
<evidence type="ECO:0000256" key="2">
    <source>
        <dbReference type="ARBA" id="ARBA00023002"/>
    </source>
</evidence>
<evidence type="ECO:0000313" key="6">
    <source>
        <dbReference type="EMBL" id="GLL10588.1"/>
    </source>
</evidence>
<dbReference type="PROSITE" id="PS00687">
    <property type="entry name" value="ALDEHYDE_DEHYDR_GLU"/>
    <property type="match status" value="1"/>
</dbReference>